<dbReference type="GeneID" id="20178644"/>
<accession>W2QIZ6</accession>
<feature type="region of interest" description="Disordered" evidence="1">
    <location>
        <begin position="120"/>
        <end position="140"/>
    </location>
</feature>
<protein>
    <submittedName>
        <fullName evidence="2">Uncharacterized protein</fullName>
    </submittedName>
</protein>
<evidence type="ECO:0000313" key="3">
    <source>
        <dbReference type="Proteomes" id="UP000018817"/>
    </source>
</evidence>
<name>W2QIZ6_PHYN3</name>
<dbReference type="RefSeq" id="XP_008901864.1">
    <property type="nucleotide sequence ID" value="XM_008903616.1"/>
</dbReference>
<dbReference type="VEuPathDB" id="FungiDB:PPTG_08883"/>
<dbReference type="AlphaFoldDB" id="W2QIZ6"/>
<dbReference type="Proteomes" id="UP000018817">
    <property type="component" value="Unassembled WGS sequence"/>
</dbReference>
<reference evidence="2 3" key="2">
    <citation type="submission" date="2013-11" db="EMBL/GenBank/DDBJ databases">
        <title>The Genome Sequence of Phytophthora parasitica INRA-310.</title>
        <authorList>
            <consortium name="The Broad Institute Genomics Platform"/>
            <person name="Russ C."/>
            <person name="Tyler B."/>
            <person name="Panabieres F."/>
            <person name="Shan W."/>
            <person name="Tripathy S."/>
            <person name="Grunwald N."/>
            <person name="Machado M."/>
            <person name="Johnson C.S."/>
            <person name="Arredondo F."/>
            <person name="Hong C."/>
            <person name="Coffey M."/>
            <person name="Young S.K."/>
            <person name="Zeng Q."/>
            <person name="Gargeya S."/>
            <person name="Fitzgerald M."/>
            <person name="Abouelleil A."/>
            <person name="Alvarado L."/>
            <person name="Chapman S.B."/>
            <person name="Gainer-Dewar J."/>
            <person name="Goldberg J."/>
            <person name="Griggs A."/>
            <person name="Gujja S."/>
            <person name="Hansen M."/>
            <person name="Howarth C."/>
            <person name="Imamovic A."/>
            <person name="Ireland A."/>
            <person name="Larimer J."/>
            <person name="McCowan C."/>
            <person name="Murphy C."/>
            <person name="Pearson M."/>
            <person name="Poon T.W."/>
            <person name="Priest M."/>
            <person name="Roberts A."/>
            <person name="Saif S."/>
            <person name="Shea T."/>
            <person name="Sykes S."/>
            <person name="Wortman J."/>
            <person name="Nusbaum C."/>
            <person name="Birren B."/>
        </authorList>
    </citation>
    <scope>NUCLEOTIDE SEQUENCE [LARGE SCALE GENOMIC DNA]</scope>
    <source>
        <strain evidence="2 3">INRA-310</strain>
    </source>
</reference>
<gene>
    <name evidence="2" type="ORF">PPTG_08883</name>
</gene>
<reference evidence="3" key="1">
    <citation type="submission" date="2011-12" db="EMBL/GenBank/DDBJ databases">
        <authorList>
            <consortium name="The Broad Institute Genome Sequencing Platform"/>
            <person name="Russ C."/>
            <person name="Tyler B."/>
            <person name="Panabieres F."/>
            <person name="Shan W."/>
            <person name="Tripathy S."/>
            <person name="Grunwald N."/>
            <person name="Machado M."/>
            <person name="Young S.K."/>
            <person name="Zeng Q."/>
            <person name="Gargeya S."/>
            <person name="Fitzgerald M."/>
            <person name="Haas B."/>
            <person name="Abouelleil A."/>
            <person name="Alvarado L."/>
            <person name="Arachchi H.M."/>
            <person name="Berlin A."/>
            <person name="Chapman S.B."/>
            <person name="Gearin G."/>
            <person name="Goldberg J."/>
            <person name="Griggs A."/>
            <person name="Gujja S."/>
            <person name="Hansen M."/>
            <person name="Heiman D."/>
            <person name="Howarth C."/>
            <person name="Larimer J."/>
            <person name="Lui A."/>
            <person name="MacDonald P.J.P."/>
            <person name="McCowen C."/>
            <person name="Montmayeur A."/>
            <person name="Murphy C."/>
            <person name="Neiman D."/>
            <person name="Pearson M."/>
            <person name="Priest M."/>
            <person name="Roberts A."/>
            <person name="Saif S."/>
            <person name="Shea T."/>
            <person name="Sisk P."/>
            <person name="Stolte C."/>
            <person name="Sykes S."/>
            <person name="Wortman J."/>
            <person name="Nusbaum C."/>
            <person name="Birren B."/>
        </authorList>
    </citation>
    <scope>NUCLEOTIDE SEQUENCE [LARGE SCALE GENOMIC DNA]</scope>
    <source>
        <strain evidence="3">INRA-310</strain>
    </source>
</reference>
<sequence>METRSACSSKAHAQRQYYDKLSNLQFQVSSLESQYDQLLKTFRRLDVPPVNGIDKVNTKQKALACILRRVHKQLKMMRSALREETTRVICVRTTCTAADRKRRYKSPGVELERGVHRTNNLSQGEVCSRVGHRDSRPRKK</sequence>
<evidence type="ECO:0000313" key="2">
    <source>
        <dbReference type="EMBL" id="ETN12851.1"/>
    </source>
</evidence>
<proteinExistence type="predicted"/>
<evidence type="ECO:0000256" key="1">
    <source>
        <dbReference type="SAM" id="MobiDB-lite"/>
    </source>
</evidence>
<organism evidence="2 3">
    <name type="scientific">Phytophthora nicotianae (strain INRA-310)</name>
    <name type="common">Phytophthora parasitica</name>
    <dbReference type="NCBI Taxonomy" id="761204"/>
    <lineage>
        <taxon>Eukaryota</taxon>
        <taxon>Sar</taxon>
        <taxon>Stramenopiles</taxon>
        <taxon>Oomycota</taxon>
        <taxon>Peronosporomycetes</taxon>
        <taxon>Peronosporales</taxon>
        <taxon>Peronosporaceae</taxon>
        <taxon>Phytophthora</taxon>
    </lineage>
</organism>
<dbReference type="EMBL" id="KI669576">
    <property type="protein sequence ID" value="ETN12851.1"/>
    <property type="molecule type" value="Genomic_DNA"/>
</dbReference>
<dbReference type="OMA" id="CVRTTCT"/>